<reference evidence="5 6" key="1">
    <citation type="journal article" date="2021" name="Front. Microbiol.">
        <title>Aerobic Denitrification and Heterotrophic Sulfur Oxidation in the Genus Halomonas Revealed by Six Novel Species Characterizations and Genome-Based Analysis.</title>
        <authorList>
            <person name="Wang L."/>
            <person name="Shao Z."/>
        </authorList>
    </citation>
    <scope>NUCLEOTIDE SEQUENCE [LARGE SCALE GENOMIC DNA]</scope>
    <source>
        <strain evidence="5 6">MCCC 1A05748</strain>
    </source>
</reference>
<evidence type="ECO:0000313" key="5">
    <source>
        <dbReference type="EMBL" id="MCE8045131.1"/>
    </source>
</evidence>
<feature type="domain" description="MobA-like NTP transferase" evidence="4">
    <location>
        <begin position="3"/>
        <end position="123"/>
    </location>
</feature>
<dbReference type="InterPro" id="IPR050065">
    <property type="entry name" value="GlmU-like"/>
</dbReference>
<evidence type="ECO:0000259" key="4">
    <source>
        <dbReference type="Pfam" id="PF12804"/>
    </source>
</evidence>
<evidence type="ECO:0000256" key="3">
    <source>
        <dbReference type="ARBA" id="ARBA00022842"/>
    </source>
</evidence>
<dbReference type="InterPro" id="IPR029044">
    <property type="entry name" value="Nucleotide-diphossugar_trans"/>
</dbReference>
<proteinExistence type="predicted"/>
<dbReference type="RefSeq" id="WP_338071766.1">
    <property type="nucleotide sequence ID" value="NZ_JABFTQ010000001.1"/>
</dbReference>
<organism evidence="5 6">
    <name type="scientific">Billgrantia desiderata</name>
    <dbReference type="NCBI Taxonomy" id="52021"/>
    <lineage>
        <taxon>Bacteria</taxon>
        <taxon>Pseudomonadati</taxon>
        <taxon>Pseudomonadota</taxon>
        <taxon>Gammaproteobacteria</taxon>
        <taxon>Oceanospirillales</taxon>
        <taxon>Halomonadaceae</taxon>
        <taxon>Billgrantia</taxon>
    </lineage>
</organism>
<comment type="caution">
    <text evidence="5">The sequence shown here is derived from an EMBL/GenBank/DDBJ whole genome shotgun (WGS) entry which is preliminary data.</text>
</comment>
<evidence type="ECO:0000256" key="1">
    <source>
        <dbReference type="ARBA" id="ARBA00022679"/>
    </source>
</evidence>
<dbReference type="SUPFAM" id="SSF53448">
    <property type="entry name" value="Nucleotide-diphospho-sugar transferases"/>
    <property type="match status" value="1"/>
</dbReference>
<dbReference type="PANTHER" id="PTHR43584:SF8">
    <property type="entry name" value="N-ACETYLMURAMATE ALPHA-1-PHOSPHATE URIDYLYLTRANSFERASE"/>
    <property type="match status" value="1"/>
</dbReference>
<keyword evidence="6" id="KW-1185">Reference proteome</keyword>
<dbReference type="PANTHER" id="PTHR43584">
    <property type="entry name" value="NUCLEOTIDYL TRANSFERASE"/>
    <property type="match status" value="1"/>
</dbReference>
<gene>
    <name evidence="5" type="ORF">HOP60_00120</name>
</gene>
<dbReference type="Pfam" id="PF12804">
    <property type="entry name" value="NTP_transf_3"/>
    <property type="match status" value="1"/>
</dbReference>
<dbReference type="CDD" id="cd02523">
    <property type="entry name" value="PC_cytidylyltransferase"/>
    <property type="match status" value="1"/>
</dbReference>
<sequence length="250" mass="28349">MKAIILAAGQGTRLRPLTDHKPKCLIELEGKPLLEHQIAILQKAGVNNIHVVAGYCAEQLERPDITLHLNDRYASTNMVSTLFSAESVMTDDNDLIITYGDIVYESSVLHALMNCTAPICIAVDTEWKRYWAARMDDPLSDAETLKMVDGNRIIELGKNPSHYNDIQAQYIGMIKVRADHVLQLAQTWHSMSKSAIYDGKNFDNMYMTSFLQYLIDKGWEARGVLIKNGWAELDCQSDLLVARRFWQSEK</sequence>
<evidence type="ECO:0000256" key="2">
    <source>
        <dbReference type="ARBA" id="ARBA00022695"/>
    </source>
</evidence>
<dbReference type="InterPro" id="IPR025877">
    <property type="entry name" value="MobA-like_NTP_Trfase"/>
</dbReference>
<accession>A0ABS9AYU4</accession>
<keyword evidence="2 5" id="KW-0548">Nucleotidyltransferase</keyword>
<dbReference type="Proteomes" id="UP001320154">
    <property type="component" value="Unassembled WGS sequence"/>
</dbReference>
<dbReference type="GO" id="GO:0016779">
    <property type="term" value="F:nucleotidyltransferase activity"/>
    <property type="evidence" value="ECO:0007669"/>
    <property type="project" value="UniProtKB-KW"/>
</dbReference>
<name>A0ABS9AYU4_9GAMM</name>
<evidence type="ECO:0000313" key="6">
    <source>
        <dbReference type="Proteomes" id="UP001320154"/>
    </source>
</evidence>
<keyword evidence="3" id="KW-0460">Magnesium</keyword>
<dbReference type="EMBL" id="JABFTQ010000001">
    <property type="protein sequence ID" value="MCE8045131.1"/>
    <property type="molecule type" value="Genomic_DNA"/>
</dbReference>
<protein>
    <submittedName>
        <fullName evidence="5">Phosphocholine cytidylyltransferase family protein</fullName>
    </submittedName>
</protein>
<keyword evidence="1" id="KW-0808">Transferase</keyword>
<dbReference type="Gene3D" id="3.90.550.10">
    <property type="entry name" value="Spore Coat Polysaccharide Biosynthesis Protein SpsA, Chain A"/>
    <property type="match status" value="1"/>
</dbReference>